<dbReference type="PANTHER" id="PTHR30146">
    <property type="entry name" value="LACI-RELATED TRANSCRIPTIONAL REPRESSOR"/>
    <property type="match status" value="1"/>
</dbReference>
<dbReference type="CDD" id="cd01392">
    <property type="entry name" value="HTH_LacI"/>
    <property type="match status" value="1"/>
</dbReference>
<dbReference type="InterPro" id="IPR010982">
    <property type="entry name" value="Lambda_DNA-bd_dom_sf"/>
</dbReference>
<dbReference type="Gene3D" id="1.10.260.40">
    <property type="entry name" value="lambda repressor-like DNA-binding domains"/>
    <property type="match status" value="1"/>
</dbReference>
<evidence type="ECO:0000313" key="6">
    <source>
        <dbReference type="Proteomes" id="UP000324707"/>
    </source>
</evidence>
<dbReference type="Pfam" id="PF00356">
    <property type="entry name" value="LacI"/>
    <property type="match status" value="1"/>
</dbReference>
<feature type="domain" description="HTH lacI-type" evidence="4">
    <location>
        <begin position="2"/>
        <end position="56"/>
    </location>
</feature>
<dbReference type="CDD" id="cd06267">
    <property type="entry name" value="PBP1_LacI_sugar_binding-like"/>
    <property type="match status" value="1"/>
</dbReference>
<dbReference type="PANTHER" id="PTHR30146:SF109">
    <property type="entry name" value="HTH-TYPE TRANSCRIPTIONAL REGULATOR GALS"/>
    <property type="match status" value="1"/>
</dbReference>
<dbReference type="SMART" id="SM00354">
    <property type="entry name" value="HTH_LACI"/>
    <property type="match status" value="1"/>
</dbReference>
<keyword evidence="1" id="KW-0805">Transcription regulation</keyword>
<reference evidence="5 6" key="1">
    <citation type="journal article" date="1992" name="Lakartidningen">
        <title>[Penicillin V and not amoxicillin is the first choice preparation in acute otitis].</title>
        <authorList>
            <person name="Kamme C."/>
            <person name="Lundgren K."/>
            <person name="Prellner K."/>
        </authorList>
    </citation>
    <scope>NUCLEOTIDE SEQUENCE [LARGE SCALE GENOMIC DNA]</scope>
    <source>
        <strain evidence="5 6">PC5538III-lc</strain>
    </source>
</reference>
<dbReference type="AlphaFoldDB" id="A0A5C8E1Q7"/>
<dbReference type="GO" id="GO:0000976">
    <property type="term" value="F:transcription cis-regulatory region binding"/>
    <property type="evidence" value="ECO:0007669"/>
    <property type="project" value="TreeGrafter"/>
</dbReference>
<evidence type="ECO:0000256" key="3">
    <source>
        <dbReference type="ARBA" id="ARBA00023163"/>
    </source>
</evidence>
<dbReference type="InterPro" id="IPR028082">
    <property type="entry name" value="Peripla_BP_I"/>
</dbReference>
<evidence type="ECO:0000259" key="4">
    <source>
        <dbReference type="PROSITE" id="PS50932"/>
    </source>
</evidence>
<keyword evidence="3" id="KW-0804">Transcription</keyword>
<sequence>MSTLKDVAKLANVNVSTVSRALNGNSYVKKTTKEKILNAVKRLNYHPNLLAKNLKEGKSRTIGVIVPSIGLNIFGEITKNIETECRKLGYNIIIANTQDDAKVESECIKHLRNGFVSGIVIASCGKNQPLIREINKSGIPIIQMIRKYDDSINSIAANYESIGYKSAKYLILKGCKNIGLINGNMELIPYKNRYYGYKKALSEYGYKENVIELFENKIDYLRNGYDSAISLIENNPNIDGILTSTDMQGIGIMRALKEKNIPVPKKIKLISLTGNYIGEWLETAITSMEIPAKEIGVKIANMIVEKIENNTTKKSPSHIIFEPSFIERETT</sequence>
<proteinExistence type="predicted"/>
<dbReference type="PROSITE" id="PS50932">
    <property type="entry name" value="HTH_LACI_2"/>
    <property type="match status" value="1"/>
</dbReference>
<dbReference type="SUPFAM" id="SSF47413">
    <property type="entry name" value="lambda repressor-like DNA-binding domains"/>
    <property type="match status" value="1"/>
</dbReference>
<dbReference type="Gene3D" id="3.40.50.2300">
    <property type="match status" value="2"/>
</dbReference>
<dbReference type="Pfam" id="PF00532">
    <property type="entry name" value="Peripla_BP_1"/>
    <property type="match status" value="1"/>
</dbReference>
<evidence type="ECO:0000256" key="2">
    <source>
        <dbReference type="ARBA" id="ARBA00023125"/>
    </source>
</evidence>
<gene>
    <name evidence="5" type="ORF">EPJ69_06780</name>
</gene>
<organism evidence="5 6">
    <name type="scientific">Brachyspira aalborgi</name>
    <dbReference type="NCBI Taxonomy" id="29522"/>
    <lineage>
        <taxon>Bacteria</taxon>
        <taxon>Pseudomonadati</taxon>
        <taxon>Spirochaetota</taxon>
        <taxon>Spirochaetia</taxon>
        <taxon>Brachyspirales</taxon>
        <taxon>Brachyspiraceae</taxon>
        <taxon>Brachyspira</taxon>
    </lineage>
</organism>
<dbReference type="InterPro" id="IPR001761">
    <property type="entry name" value="Peripla_BP/Lac1_sug-bd_dom"/>
</dbReference>
<keyword evidence="2" id="KW-0238">DNA-binding</keyword>
<name>A0A5C8E1Q7_9SPIR</name>
<accession>A0A5C8E1Q7</accession>
<evidence type="ECO:0000313" key="5">
    <source>
        <dbReference type="EMBL" id="TXJ31689.1"/>
    </source>
</evidence>
<dbReference type="RefSeq" id="WP_147736698.1">
    <property type="nucleotide sequence ID" value="NZ_SAXX01000019.1"/>
</dbReference>
<dbReference type="SUPFAM" id="SSF53822">
    <property type="entry name" value="Periplasmic binding protein-like I"/>
    <property type="match status" value="1"/>
</dbReference>
<dbReference type="InterPro" id="IPR000843">
    <property type="entry name" value="HTH_LacI"/>
</dbReference>
<dbReference type="EMBL" id="SAXX01000019">
    <property type="protein sequence ID" value="TXJ31689.1"/>
    <property type="molecule type" value="Genomic_DNA"/>
</dbReference>
<dbReference type="Proteomes" id="UP000324707">
    <property type="component" value="Unassembled WGS sequence"/>
</dbReference>
<protein>
    <submittedName>
        <fullName evidence="5">LacI family transcriptional regulator</fullName>
    </submittedName>
</protein>
<dbReference type="GO" id="GO:0003700">
    <property type="term" value="F:DNA-binding transcription factor activity"/>
    <property type="evidence" value="ECO:0007669"/>
    <property type="project" value="TreeGrafter"/>
</dbReference>
<comment type="caution">
    <text evidence="5">The sequence shown here is derived from an EMBL/GenBank/DDBJ whole genome shotgun (WGS) entry which is preliminary data.</text>
</comment>
<evidence type="ECO:0000256" key="1">
    <source>
        <dbReference type="ARBA" id="ARBA00023015"/>
    </source>
</evidence>
<dbReference type="PRINTS" id="PR00036">
    <property type="entry name" value="HTHLACI"/>
</dbReference>